<dbReference type="Proteomes" id="UP000276133">
    <property type="component" value="Unassembled WGS sequence"/>
</dbReference>
<keyword evidence="7" id="KW-0319">Glycerol metabolism</keyword>
<comment type="pathway">
    <text evidence="1">Polyol metabolism; glycerol degradation via glycerol kinase pathway; sn-glycerol 3-phosphate from glycerol: step 1/1.</text>
</comment>
<proteinExistence type="inferred from homology"/>
<name>A0A3M7PPT8_BRAPC</name>
<accession>A0A3M7PPT8</accession>
<dbReference type="STRING" id="10195.A0A3M7PPT8"/>
<dbReference type="PANTHER" id="PTHR10196">
    <property type="entry name" value="SUGAR KINASE"/>
    <property type="match status" value="1"/>
</dbReference>
<dbReference type="InterPro" id="IPR018483">
    <property type="entry name" value="Carb_kinase_FGGY_CS"/>
</dbReference>
<keyword evidence="11" id="KW-0812">Transmembrane</keyword>
<dbReference type="Pfam" id="PF00370">
    <property type="entry name" value="FGGY_N"/>
    <property type="match status" value="1"/>
</dbReference>
<dbReference type="FunFam" id="3.30.420.40:FF:000108">
    <property type="entry name" value="Glycerol kinase, glycosomal"/>
    <property type="match status" value="1"/>
</dbReference>
<evidence type="ECO:0000256" key="3">
    <source>
        <dbReference type="ARBA" id="ARBA00012099"/>
    </source>
</evidence>
<dbReference type="InterPro" id="IPR018485">
    <property type="entry name" value="FGGY_C"/>
</dbReference>
<evidence type="ECO:0000256" key="4">
    <source>
        <dbReference type="ARBA" id="ARBA00022679"/>
    </source>
</evidence>
<dbReference type="Pfam" id="PF02782">
    <property type="entry name" value="FGGY_C"/>
    <property type="match status" value="1"/>
</dbReference>
<evidence type="ECO:0000256" key="7">
    <source>
        <dbReference type="ARBA" id="ARBA00022798"/>
    </source>
</evidence>
<dbReference type="AlphaFoldDB" id="A0A3M7PPT8"/>
<evidence type="ECO:0000259" key="13">
    <source>
        <dbReference type="Pfam" id="PF02782"/>
    </source>
</evidence>
<dbReference type="PANTHER" id="PTHR10196:SF69">
    <property type="entry name" value="GLYCEROL KINASE"/>
    <property type="match status" value="1"/>
</dbReference>
<keyword evidence="4 10" id="KW-0808">Transferase</keyword>
<feature type="domain" description="Carbohydrate kinase FGGY C-terminal" evidence="13">
    <location>
        <begin position="93"/>
        <end position="281"/>
    </location>
</feature>
<sequence length="369" mass="40821">MFLKNLVGNKSIHLTDVTNASRTMLMNLKSLDWDDYLCDFFAIPKSILPRIKSSAENYGSINSGCLKGVSITAVLGDQQADLVGQLCWEKGSAKITYGTGCFLLYNTGNDIVYSTHGLITTVGYKFGNEKPVYALEGSVAIAGAAINWLIDNLQMMEDIKDCEEIAESVKDTGDVYFVPAFSGLFAPHWNATARGLIIGITQFTTKAHLIRATLEAVAFQNLEIVESMNKDSGINLKMLQVSGGMSKNKCLLQMQADLLGIPVVRPSMTETTSFGAALTAGKTIGLWDLKDQRKIPIYNETFYSTITDETRKDKYKKWKKAVEKCMGWDDSTEPIRKPFWKRLGGEPIGILLTLGLTLSLGYLIYKKKK</sequence>
<keyword evidence="11" id="KW-0472">Membrane</keyword>
<evidence type="ECO:0000256" key="1">
    <source>
        <dbReference type="ARBA" id="ARBA00005190"/>
    </source>
</evidence>
<dbReference type="EC" id="2.7.1.30" evidence="3"/>
<keyword evidence="15" id="KW-1185">Reference proteome</keyword>
<evidence type="ECO:0000256" key="11">
    <source>
        <dbReference type="SAM" id="Phobius"/>
    </source>
</evidence>
<gene>
    <name evidence="14" type="ORF">BpHYR1_038897</name>
</gene>
<evidence type="ECO:0000313" key="14">
    <source>
        <dbReference type="EMBL" id="RNA01024.1"/>
    </source>
</evidence>
<dbReference type="Gene3D" id="3.30.420.40">
    <property type="match status" value="2"/>
</dbReference>
<dbReference type="EMBL" id="REGN01009503">
    <property type="protein sequence ID" value="RNA01024.1"/>
    <property type="molecule type" value="Genomic_DNA"/>
</dbReference>
<keyword evidence="5" id="KW-0547">Nucleotide-binding</keyword>
<dbReference type="GO" id="GO:0006641">
    <property type="term" value="P:triglyceride metabolic process"/>
    <property type="evidence" value="ECO:0007669"/>
    <property type="project" value="TreeGrafter"/>
</dbReference>
<keyword evidence="6 10" id="KW-0418">Kinase</keyword>
<evidence type="ECO:0000256" key="10">
    <source>
        <dbReference type="RuleBase" id="RU003733"/>
    </source>
</evidence>
<dbReference type="OrthoDB" id="5422795at2759"/>
<dbReference type="GO" id="GO:0046167">
    <property type="term" value="P:glycerol-3-phosphate biosynthetic process"/>
    <property type="evidence" value="ECO:0007669"/>
    <property type="project" value="TreeGrafter"/>
</dbReference>
<dbReference type="PROSITE" id="PS00445">
    <property type="entry name" value="FGGY_KINASES_2"/>
    <property type="match status" value="1"/>
</dbReference>
<dbReference type="UniPathway" id="UPA00618">
    <property type="reaction ID" value="UER00672"/>
</dbReference>
<dbReference type="GO" id="GO:0004370">
    <property type="term" value="F:glycerol kinase activity"/>
    <property type="evidence" value="ECO:0007669"/>
    <property type="project" value="UniProtKB-EC"/>
</dbReference>
<keyword evidence="8" id="KW-0067">ATP-binding</keyword>
<dbReference type="GO" id="GO:0019563">
    <property type="term" value="P:glycerol catabolic process"/>
    <property type="evidence" value="ECO:0007669"/>
    <property type="project" value="UniProtKB-UniPathway"/>
</dbReference>
<evidence type="ECO:0000256" key="2">
    <source>
        <dbReference type="ARBA" id="ARBA00009156"/>
    </source>
</evidence>
<dbReference type="InterPro" id="IPR043129">
    <property type="entry name" value="ATPase_NBD"/>
</dbReference>
<feature type="transmembrane region" description="Helical" evidence="11">
    <location>
        <begin position="348"/>
        <end position="365"/>
    </location>
</feature>
<evidence type="ECO:0000313" key="15">
    <source>
        <dbReference type="Proteomes" id="UP000276133"/>
    </source>
</evidence>
<organism evidence="14 15">
    <name type="scientific">Brachionus plicatilis</name>
    <name type="common">Marine rotifer</name>
    <name type="synonym">Brachionus muelleri</name>
    <dbReference type="NCBI Taxonomy" id="10195"/>
    <lineage>
        <taxon>Eukaryota</taxon>
        <taxon>Metazoa</taxon>
        <taxon>Spiralia</taxon>
        <taxon>Gnathifera</taxon>
        <taxon>Rotifera</taxon>
        <taxon>Eurotatoria</taxon>
        <taxon>Monogononta</taxon>
        <taxon>Pseudotrocha</taxon>
        <taxon>Ploima</taxon>
        <taxon>Brachionidae</taxon>
        <taxon>Brachionus</taxon>
    </lineage>
</organism>
<reference evidence="14 15" key="1">
    <citation type="journal article" date="2018" name="Sci. Rep.">
        <title>Genomic signatures of local adaptation to the degree of environmental predictability in rotifers.</title>
        <authorList>
            <person name="Franch-Gras L."/>
            <person name="Hahn C."/>
            <person name="Garcia-Roger E.M."/>
            <person name="Carmona M.J."/>
            <person name="Serra M."/>
            <person name="Gomez A."/>
        </authorList>
    </citation>
    <scope>NUCLEOTIDE SEQUENCE [LARGE SCALE GENOMIC DNA]</scope>
    <source>
        <strain evidence="14">HYR1</strain>
    </source>
</reference>
<evidence type="ECO:0000256" key="5">
    <source>
        <dbReference type="ARBA" id="ARBA00022741"/>
    </source>
</evidence>
<dbReference type="InterPro" id="IPR018484">
    <property type="entry name" value="FGGY_N"/>
</dbReference>
<comment type="caution">
    <text evidence="14">The sequence shown here is derived from an EMBL/GenBank/DDBJ whole genome shotgun (WGS) entry which is preliminary data.</text>
</comment>
<evidence type="ECO:0000256" key="8">
    <source>
        <dbReference type="ARBA" id="ARBA00022840"/>
    </source>
</evidence>
<evidence type="ECO:0000256" key="6">
    <source>
        <dbReference type="ARBA" id="ARBA00022777"/>
    </source>
</evidence>
<evidence type="ECO:0000256" key="9">
    <source>
        <dbReference type="ARBA" id="ARBA00043149"/>
    </source>
</evidence>
<keyword evidence="11" id="KW-1133">Transmembrane helix</keyword>
<dbReference type="GO" id="GO:0005739">
    <property type="term" value="C:mitochondrion"/>
    <property type="evidence" value="ECO:0007669"/>
    <property type="project" value="TreeGrafter"/>
</dbReference>
<dbReference type="SUPFAM" id="SSF53067">
    <property type="entry name" value="Actin-like ATPase domain"/>
    <property type="match status" value="2"/>
</dbReference>
<feature type="domain" description="Carbohydrate kinase FGGY N-terminal" evidence="12">
    <location>
        <begin position="12"/>
        <end position="84"/>
    </location>
</feature>
<comment type="similarity">
    <text evidence="2 10">Belongs to the FGGY kinase family.</text>
</comment>
<dbReference type="GO" id="GO:0005524">
    <property type="term" value="F:ATP binding"/>
    <property type="evidence" value="ECO:0007669"/>
    <property type="project" value="UniProtKB-KW"/>
</dbReference>
<evidence type="ECO:0000259" key="12">
    <source>
        <dbReference type="Pfam" id="PF00370"/>
    </source>
</evidence>
<protein>
    <recommendedName>
        <fullName evidence="3">glycerol kinase</fullName>
        <ecNumber evidence="3">2.7.1.30</ecNumber>
    </recommendedName>
    <alternativeName>
        <fullName evidence="9">ATP:glycerol 3-phosphotransferase</fullName>
    </alternativeName>
</protein>